<organism evidence="1">
    <name type="scientific">marine sediment metagenome</name>
    <dbReference type="NCBI Taxonomy" id="412755"/>
    <lineage>
        <taxon>unclassified sequences</taxon>
        <taxon>metagenomes</taxon>
        <taxon>ecological metagenomes</taxon>
    </lineage>
</organism>
<accession>X0ZH20</accession>
<dbReference type="EMBL" id="BART01008898">
    <property type="protein sequence ID" value="GAG59658.1"/>
    <property type="molecule type" value="Genomic_DNA"/>
</dbReference>
<sequence length="164" mass="19356">KEKSKSIKWAIKRELTNTFSDEELGKFKHNFPIIKAYDIEKSKDNIIYFIKLSYEHQIGLKAIGFKLTPLKEKNEKKNDFNIRRTEVLNRIEETLIKTQSLDDYESAKKPNKLFLIRISKEIDDSGKEVINRICAHCKEQNKFKELDGNIFQCLKCGADHYIRE</sequence>
<comment type="caution">
    <text evidence="1">The sequence shown here is derived from an EMBL/GenBank/DDBJ whole genome shotgun (WGS) entry which is preliminary data.</text>
</comment>
<reference evidence="1" key="1">
    <citation type="journal article" date="2014" name="Front. Microbiol.">
        <title>High frequency of phylogenetically diverse reductive dehalogenase-homologous genes in deep subseafloor sedimentary metagenomes.</title>
        <authorList>
            <person name="Kawai M."/>
            <person name="Futagami T."/>
            <person name="Toyoda A."/>
            <person name="Takaki Y."/>
            <person name="Nishi S."/>
            <person name="Hori S."/>
            <person name="Arai W."/>
            <person name="Tsubouchi T."/>
            <person name="Morono Y."/>
            <person name="Uchiyama I."/>
            <person name="Ito T."/>
            <person name="Fujiyama A."/>
            <person name="Inagaki F."/>
            <person name="Takami H."/>
        </authorList>
    </citation>
    <scope>NUCLEOTIDE SEQUENCE</scope>
    <source>
        <strain evidence="1">Expedition CK06-06</strain>
    </source>
</reference>
<name>X0ZH20_9ZZZZ</name>
<dbReference type="AlphaFoldDB" id="X0ZH20"/>
<proteinExistence type="predicted"/>
<evidence type="ECO:0000313" key="1">
    <source>
        <dbReference type="EMBL" id="GAG59658.1"/>
    </source>
</evidence>
<protein>
    <submittedName>
        <fullName evidence="1">Uncharacterized protein</fullName>
    </submittedName>
</protein>
<gene>
    <name evidence="1" type="ORF">S01H4_19883</name>
</gene>
<feature type="non-terminal residue" evidence="1">
    <location>
        <position position="1"/>
    </location>
</feature>